<keyword evidence="2" id="KW-1185">Reference proteome</keyword>
<organism evidence="1 2">
    <name type="scientific">Mytilus galloprovincialis</name>
    <name type="common">Mediterranean mussel</name>
    <dbReference type="NCBI Taxonomy" id="29158"/>
    <lineage>
        <taxon>Eukaryota</taxon>
        <taxon>Metazoa</taxon>
        <taxon>Spiralia</taxon>
        <taxon>Lophotrochozoa</taxon>
        <taxon>Mollusca</taxon>
        <taxon>Bivalvia</taxon>
        <taxon>Autobranchia</taxon>
        <taxon>Pteriomorphia</taxon>
        <taxon>Mytilida</taxon>
        <taxon>Mytiloidea</taxon>
        <taxon>Mytilidae</taxon>
        <taxon>Mytilinae</taxon>
        <taxon>Mytilus</taxon>
    </lineage>
</organism>
<protein>
    <submittedName>
        <fullName evidence="1">Uncharacterized protein</fullName>
    </submittedName>
</protein>
<evidence type="ECO:0000313" key="1">
    <source>
        <dbReference type="EMBL" id="VDH95725.1"/>
    </source>
</evidence>
<comment type="caution">
    <text evidence="1">The sequence shown here is derived from an EMBL/GenBank/DDBJ whole genome shotgun (WGS) entry which is preliminary data.</text>
</comment>
<dbReference type="AlphaFoldDB" id="A0A8B6BWD5"/>
<gene>
    <name evidence="1" type="ORF">MGAL_10B043987</name>
</gene>
<proteinExistence type="predicted"/>
<reference evidence="1" key="1">
    <citation type="submission" date="2018-11" db="EMBL/GenBank/DDBJ databases">
        <authorList>
            <person name="Alioto T."/>
            <person name="Alioto T."/>
        </authorList>
    </citation>
    <scope>NUCLEOTIDE SEQUENCE</scope>
</reference>
<name>A0A8B6BWD5_MYTGA</name>
<accession>A0A8B6BWD5</accession>
<dbReference type="OrthoDB" id="6121610at2759"/>
<dbReference type="EMBL" id="UYJE01000721">
    <property type="protein sequence ID" value="VDH95725.1"/>
    <property type="molecule type" value="Genomic_DNA"/>
</dbReference>
<evidence type="ECO:0000313" key="2">
    <source>
        <dbReference type="Proteomes" id="UP000596742"/>
    </source>
</evidence>
<dbReference type="Proteomes" id="UP000596742">
    <property type="component" value="Unassembled WGS sequence"/>
</dbReference>
<sequence>MAEENYDVLLVTDPSEIVRFYNPKKKTLFVIDDLCGNFSNPFSVYEAEIDKLLKKGHHVKYCALALCVIFNNKLKEEVLTEELSKETRTIIENTCEACKLERGTSRLVLQDELDSLKDTFIKKKKQYIQHYT</sequence>